<dbReference type="EMBL" id="JABBWM010000015">
    <property type="protein sequence ID" value="KAG2112320.1"/>
    <property type="molecule type" value="Genomic_DNA"/>
</dbReference>
<evidence type="ECO:0000313" key="7">
    <source>
        <dbReference type="Proteomes" id="UP000823399"/>
    </source>
</evidence>
<organism evidence="6 7">
    <name type="scientific">Suillus discolor</name>
    <dbReference type="NCBI Taxonomy" id="1912936"/>
    <lineage>
        <taxon>Eukaryota</taxon>
        <taxon>Fungi</taxon>
        <taxon>Dikarya</taxon>
        <taxon>Basidiomycota</taxon>
        <taxon>Agaricomycotina</taxon>
        <taxon>Agaricomycetes</taxon>
        <taxon>Agaricomycetidae</taxon>
        <taxon>Boletales</taxon>
        <taxon>Suillineae</taxon>
        <taxon>Suillaceae</taxon>
        <taxon>Suillus</taxon>
    </lineage>
</organism>
<sequence>MSRSSNELKNILDGLSQGSFDSVASATLFALRDDCTFPEVYQITIALYGIIDSVHLQQVKRGIIPEPLQQALAFRGLASFMPFWLGRSVYTARMLNTLTSRWPIIREWLLFLGADYVYKESIDRTMRILAKRAIVDFLGICRHDTLGDSLPIVLSSPGIVSLLFSMWDLETKDRYFSSCVEDDDIPGPPPIIRTPAILDSWMCTFSETETWNWHEIMRPFNNDGARIAATALDHLEHDLAQHPVDYDLIIWDIHLLTSLSVNNTIRIPLLMQHSMQKTAGVIATMVSQRPHSIKQRHLVAKAISYACWYIRAYIEDTDGLPWISEVLEAGLLPSLLAVEPWVKHLKDNNDEDWEPLWLLLSSIFPKYAIFRSVLKVMGRSIKALNAVKAVDRPKPDGPMHKHWSTLEALVMTRLKLLETDDVDEAHVDSCQSSKCNKSGAAGTFKRCAGCLHVHYCSRECQIYDWKQGGHQTYCRGIQARRAKGIMSRISTRDLRFLDRVIASDLSCHNERISRTAAIHASGPAVVEIDYTCIPFRIGVGCTESLPVPDTCKCDKLMQQKWDTMVELARNSKTSGQKLLIRAFIPCGSAPKVKLQLIPIKRIIPGYDPSQDHDPAEASDTFDHLYSCAGHSFTIVDHSYPVETLRLMTKEMDALTIEGKANTTDPAQSA</sequence>
<evidence type="ECO:0000256" key="1">
    <source>
        <dbReference type="ARBA" id="ARBA00022723"/>
    </source>
</evidence>
<dbReference type="Pfam" id="PF01753">
    <property type="entry name" value="zf-MYND"/>
    <property type="match status" value="1"/>
</dbReference>
<comment type="caution">
    <text evidence="6">The sequence shown here is derived from an EMBL/GenBank/DDBJ whole genome shotgun (WGS) entry which is preliminary data.</text>
</comment>
<evidence type="ECO:0000256" key="3">
    <source>
        <dbReference type="ARBA" id="ARBA00022833"/>
    </source>
</evidence>
<evidence type="ECO:0000313" key="6">
    <source>
        <dbReference type="EMBL" id="KAG2112320.1"/>
    </source>
</evidence>
<dbReference type="GeneID" id="64705692"/>
<dbReference type="PROSITE" id="PS50865">
    <property type="entry name" value="ZF_MYND_2"/>
    <property type="match status" value="1"/>
</dbReference>
<dbReference type="SUPFAM" id="SSF144232">
    <property type="entry name" value="HIT/MYND zinc finger-like"/>
    <property type="match status" value="1"/>
</dbReference>
<dbReference type="GO" id="GO:0008270">
    <property type="term" value="F:zinc ion binding"/>
    <property type="evidence" value="ECO:0007669"/>
    <property type="project" value="UniProtKB-KW"/>
</dbReference>
<dbReference type="Gene3D" id="6.10.140.2220">
    <property type="match status" value="1"/>
</dbReference>
<feature type="domain" description="MYND-type" evidence="5">
    <location>
        <begin position="432"/>
        <end position="474"/>
    </location>
</feature>
<dbReference type="RefSeq" id="XP_041295251.1">
    <property type="nucleotide sequence ID" value="XM_041443433.1"/>
</dbReference>
<keyword evidence="2 4" id="KW-0863">Zinc-finger</keyword>
<evidence type="ECO:0000256" key="2">
    <source>
        <dbReference type="ARBA" id="ARBA00022771"/>
    </source>
</evidence>
<name>A0A9P7FAH6_9AGAM</name>
<dbReference type="Proteomes" id="UP000823399">
    <property type="component" value="Unassembled WGS sequence"/>
</dbReference>
<reference evidence="6" key="1">
    <citation type="journal article" date="2020" name="New Phytol.">
        <title>Comparative genomics reveals dynamic genome evolution in host specialist ectomycorrhizal fungi.</title>
        <authorList>
            <person name="Lofgren L.A."/>
            <person name="Nguyen N.H."/>
            <person name="Vilgalys R."/>
            <person name="Ruytinx J."/>
            <person name="Liao H.L."/>
            <person name="Branco S."/>
            <person name="Kuo A."/>
            <person name="LaButti K."/>
            <person name="Lipzen A."/>
            <person name="Andreopoulos W."/>
            <person name="Pangilinan J."/>
            <person name="Riley R."/>
            <person name="Hundley H."/>
            <person name="Na H."/>
            <person name="Barry K."/>
            <person name="Grigoriev I.V."/>
            <person name="Stajich J.E."/>
            <person name="Kennedy P.G."/>
        </authorList>
    </citation>
    <scope>NUCLEOTIDE SEQUENCE</scope>
    <source>
        <strain evidence="6">FC423</strain>
    </source>
</reference>
<keyword evidence="3" id="KW-0862">Zinc</keyword>
<protein>
    <recommendedName>
        <fullName evidence="5">MYND-type domain-containing protein</fullName>
    </recommendedName>
</protein>
<dbReference type="AlphaFoldDB" id="A0A9P7FAH6"/>
<dbReference type="OrthoDB" id="3040823at2759"/>
<accession>A0A9P7FAH6</accession>
<keyword evidence="1" id="KW-0479">Metal-binding</keyword>
<evidence type="ECO:0000259" key="5">
    <source>
        <dbReference type="PROSITE" id="PS50865"/>
    </source>
</evidence>
<dbReference type="InterPro" id="IPR002893">
    <property type="entry name" value="Znf_MYND"/>
</dbReference>
<proteinExistence type="predicted"/>
<gene>
    <name evidence="6" type="ORF">F5147DRAFT_80991</name>
</gene>
<evidence type="ECO:0000256" key="4">
    <source>
        <dbReference type="PROSITE-ProRule" id="PRU00134"/>
    </source>
</evidence>
<keyword evidence="7" id="KW-1185">Reference proteome</keyword>